<dbReference type="EMBL" id="SDMP01000001">
    <property type="protein sequence ID" value="RYR77806.1"/>
    <property type="molecule type" value="Genomic_DNA"/>
</dbReference>
<reference evidence="3 4" key="1">
    <citation type="submission" date="2019-01" db="EMBL/GenBank/DDBJ databases">
        <title>Sequencing of cultivated peanut Arachis hypogaea provides insights into genome evolution and oil improvement.</title>
        <authorList>
            <person name="Chen X."/>
        </authorList>
    </citation>
    <scope>NUCLEOTIDE SEQUENCE [LARGE SCALE GENOMIC DNA]</scope>
    <source>
        <strain evidence="4">cv. Fuhuasheng</strain>
        <tissue evidence="3">Leaves</tissue>
    </source>
</reference>
<sequence>MGATAASSFLHDDSQIPLATGDSVPVTSRPFRLPCNKRRPAPQTSTDSSQNSLPGHVNLGTNANKVDSLDEEVDDLIDASGAQSSKGRKTIKFWTVKIIDSDVTIKPTKLNKDHAQVQQRKASNGDEAGLLSGVLGLLGSDYENFLICEKRWRKITTKDKVSNKCVNVKQIFHFDENSKGTIKKNILKSMGKSWKETRLRLYDDFYEPTFTTEQNIEHRLMGIDREHWRWFLDYHAKAETKDESSRVLSQNDSIAQVFEKERPGRVCGVGSGPTHSQLFSPNSHAVVNRVQVKETQRKLLELQVELEGKKLKRKEMENEAVAEKKKRQAMESALIYLYQWQGEKLPPEIAAGMSSVE</sequence>
<name>A0A445ER29_ARAHY</name>
<proteinExistence type="predicted"/>
<dbReference type="PANTHER" id="PTHR33144:SF25">
    <property type="entry name" value="DUF4216 DOMAIN-CONTAINING PROTEIN"/>
    <property type="match status" value="1"/>
</dbReference>
<gene>
    <name evidence="3" type="ORF">Ahy_A01g002428</name>
</gene>
<keyword evidence="4" id="KW-1185">Reference proteome</keyword>
<protein>
    <submittedName>
        <fullName evidence="3">Uncharacterized protein</fullName>
    </submittedName>
</protein>
<dbReference type="PANTHER" id="PTHR33144">
    <property type="entry name" value="OS10G0409366 PROTEIN-RELATED"/>
    <property type="match status" value="1"/>
</dbReference>
<accession>A0A445ER29</accession>
<evidence type="ECO:0000256" key="1">
    <source>
        <dbReference type="SAM" id="Coils"/>
    </source>
</evidence>
<comment type="caution">
    <text evidence="3">The sequence shown here is derived from an EMBL/GenBank/DDBJ whole genome shotgun (WGS) entry which is preliminary data.</text>
</comment>
<dbReference type="AlphaFoldDB" id="A0A445ER29"/>
<evidence type="ECO:0000313" key="3">
    <source>
        <dbReference type="EMBL" id="RYR77806.1"/>
    </source>
</evidence>
<evidence type="ECO:0000313" key="4">
    <source>
        <dbReference type="Proteomes" id="UP000289738"/>
    </source>
</evidence>
<dbReference type="Proteomes" id="UP000289738">
    <property type="component" value="Chromosome A01"/>
</dbReference>
<evidence type="ECO:0000256" key="2">
    <source>
        <dbReference type="SAM" id="MobiDB-lite"/>
    </source>
</evidence>
<organism evidence="3 4">
    <name type="scientific">Arachis hypogaea</name>
    <name type="common">Peanut</name>
    <dbReference type="NCBI Taxonomy" id="3818"/>
    <lineage>
        <taxon>Eukaryota</taxon>
        <taxon>Viridiplantae</taxon>
        <taxon>Streptophyta</taxon>
        <taxon>Embryophyta</taxon>
        <taxon>Tracheophyta</taxon>
        <taxon>Spermatophyta</taxon>
        <taxon>Magnoliopsida</taxon>
        <taxon>eudicotyledons</taxon>
        <taxon>Gunneridae</taxon>
        <taxon>Pentapetalae</taxon>
        <taxon>rosids</taxon>
        <taxon>fabids</taxon>
        <taxon>Fabales</taxon>
        <taxon>Fabaceae</taxon>
        <taxon>Papilionoideae</taxon>
        <taxon>50 kb inversion clade</taxon>
        <taxon>dalbergioids sensu lato</taxon>
        <taxon>Dalbergieae</taxon>
        <taxon>Pterocarpus clade</taxon>
        <taxon>Arachis</taxon>
    </lineage>
</organism>
<feature type="coiled-coil region" evidence="1">
    <location>
        <begin position="292"/>
        <end position="333"/>
    </location>
</feature>
<feature type="compositionally biased region" description="Polar residues" evidence="2">
    <location>
        <begin position="42"/>
        <end position="62"/>
    </location>
</feature>
<keyword evidence="1" id="KW-0175">Coiled coil</keyword>
<feature type="region of interest" description="Disordered" evidence="2">
    <location>
        <begin position="1"/>
        <end position="62"/>
    </location>
</feature>